<evidence type="ECO:0000313" key="1">
    <source>
        <dbReference type="EMBL" id="RUO61423.1"/>
    </source>
</evidence>
<dbReference type="AlphaFoldDB" id="A0A432YKD0"/>
<keyword evidence="2" id="KW-1185">Reference proteome</keyword>
<gene>
    <name evidence="1" type="ORF">CWI76_03960</name>
</gene>
<dbReference type="Pfam" id="PF06041">
    <property type="entry name" value="DUF924"/>
    <property type="match status" value="1"/>
</dbReference>
<evidence type="ECO:0000313" key="2">
    <source>
        <dbReference type="Proteomes" id="UP000288127"/>
    </source>
</evidence>
<dbReference type="EMBL" id="PIPZ01000001">
    <property type="protein sequence ID" value="RUO61423.1"/>
    <property type="molecule type" value="Genomic_DNA"/>
</dbReference>
<dbReference type="RefSeq" id="WP_126759047.1">
    <property type="nucleotide sequence ID" value="NZ_CP085233.1"/>
</dbReference>
<organism evidence="1 2">
    <name type="scientific">Pseudidiomarina marina</name>
    <dbReference type="NCBI Taxonomy" id="502366"/>
    <lineage>
        <taxon>Bacteria</taxon>
        <taxon>Pseudomonadati</taxon>
        <taxon>Pseudomonadota</taxon>
        <taxon>Gammaproteobacteria</taxon>
        <taxon>Alteromonadales</taxon>
        <taxon>Idiomarinaceae</taxon>
        <taxon>Pseudidiomarina</taxon>
    </lineage>
</organism>
<sequence>MKLYDFADVLNFWFHELTPQQWFAKSDVLDETIKRRFGTTLEAASQGELWQWRESVKGRLAEIIVLDQFSRNVYRDTPASFAQDAMALVLAQEAVALKVDADFNAAEKAFLYMPYMHSESALIHQQAVQLFNQPGLETNYDFELKHKEIIDKYGRYPHRNAILGRESTNEELTFLQQPGSSF</sequence>
<dbReference type="OrthoDB" id="7593450at2"/>
<dbReference type="Gene3D" id="1.20.58.320">
    <property type="entry name" value="TPR-like"/>
    <property type="match status" value="1"/>
</dbReference>
<dbReference type="Gene3D" id="1.25.40.10">
    <property type="entry name" value="Tetratricopeptide repeat domain"/>
    <property type="match status" value="1"/>
</dbReference>
<comment type="caution">
    <text evidence="1">The sequence shown here is derived from an EMBL/GenBank/DDBJ whole genome shotgun (WGS) entry which is preliminary data.</text>
</comment>
<accession>A0A432YKD0</accession>
<reference evidence="2" key="1">
    <citation type="journal article" date="2018" name="Front. Microbiol.">
        <title>Genome-Based Analysis Reveals the Taxonomy and Diversity of the Family Idiomarinaceae.</title>
        <authorList>
            <person name="Liu Y."/>
            <person name="Lai Q."/>
            <person name="Shao Z."/>
        </authorList>
    </citation>
    <scope>NUCLEOTIDE SEQUENCE [LARGE SCALE GENOMIC DNA]</scope>
    <source>
        <strain evidence="2">PIM1</strain>
    </source>
</reference>
<dbReference type="SUPFAM" id="SSF48452">
    <property type="entry name" value="TPR-like"/>
    <property type="match status" value="1"/>
</dbReference>
<dbReference type="InterPro" id="IPR010323">
    <property type="entry name" value="DUF924"/>
</dbReference>
<dbReference type="Proteomes" id="UP000288127">
    <property type="component" value="Unassembled WGS sequence"/>
</dbReference>
<proteinExistence type="predicted"/>
<name>A0A432YKD0_9GAMM</name>
<dbReference type="InterPro" id="IPR011990">
    <property type="entry name" value="TPR-like_helical_dom_sf"/>
</dbReference>
<protein>
    <submittedName>
        <fullName evidence="1">DUF924 domain-containing protein</fullName>
    </submittedName>
</protein>